<dbReference type="EnsemblPlants" id="TuG1812G0500001380.01.T01">
    <property type="protein sequence ID" value="TuG1812G0500001380.01.T01"/>
    <property type="gene ID" value="TuG1812G0500001380.01"/>
</dbReference>
<evidence type="ECO:0000313" key="2">
    <source>
        <dbReference type="EnsemblPlants" id="TuG1812G0500001380.01.T01"/>
    </source>
</evidence>
<reference evidence="2" key="3">
    <citation type="submission" date="2022-06" db="UniProtKB">
        <authorList>
            <consortium name="EnsemblPlants"/>
        </authorList>
    </citation>
    <scope>IDENTIFICATION</scope>
</reference>
<dbReference type="Gramene" id="TuG1812G0500001380.01.T01">
    <property type="protein sequence ID" value="TuG1812G0500001380.01.T01"/>
    <property type="gene ID" value="TuG1812G0500001380.01"/>
</dbReference>
<evidence type="ECO:0000313" key="3">
    <source>
        <dbReference type="Proteomes" id="UP000015106"/>
    </source>
</evidence>
<proteinExistence type="predicted"/>
<reference evidence="2" key="2">
    <citation type="submission" date="2018-03" db="EMBL/GenBank/DDBJ databases">
        <title>The Triticum urartu genome reveals the dynamic nature of wheat genome evolution.</title>
        <authorList>
            <person name="Ling H."/>
            <person name="Ma B."/>
            <person name="Shi X."/>
            <person name="Liu H."/>
            <person name="Dong L."/>
            <person name="Sun H."/>
            <person name="Cao Y."/>
            <person name="Gao Q."/>
            <person name="Zheng S."/>
            <person name="Li Y."/>
            <person name="Yu Y."/>
            <person name="Du H."/>
            <person name="Qi M."/>
            <person name="Li Y."/>
            <person name="Yu H."/>
            <person name="Cui Y."/>
            <person name="Wang N."/>
            <person name="Chen C."/>
            <person name="Wu H."/>
            <person name="Zhao Y."/>
            <person name="Zhang J."/>
            <person name="Li Y."/>
            <person name="Zhou W."/>
            <person name="Zhang B."/>
            <person name="Hu W."/>
            <person name="Eijk M."/>
            <person name="Tang J."/>
            <person name="Witsenboer H."/>
            <person name="Zhao S."/>
            <person name="Li Z."/>
            <person name="Zhang A."/>
            <person name="Wang D."/>
            <person name="Liang C."/>
        </authorList>
    </citation>
    <scope>NUCLEOTIDE SEQUENCE [LARGE SCALE GENOMIC DNA]</scope>
    <source>
        <strain evidence="2">cv. G1812</strain>
    </source>
</reference>
<organism evidence="2 3">
    <name type="scientific">Triticum urartu</name>
    <name type="common">Red wild einkorn</name>
    <name type="synonym">Crithodium urartu</name>
    <dbReference type="NCBI Taxonomy" id="4572"/>
    <lineage>
        <taxon>Eukaryota</taxon>
        <taxon>Viridiplantae</taxon>
        <taxon>Streptophyta</taxon>
        <taxon>Embryophyta</taxon>
        <taxon>Tracheophyta</taxon>
        <taxon>Spermatophyta</taxon>
        <taxon>Magnoliopsida</taxon>
        <taxon>Liliopsida</taxon>
        <taxon>Poales</taxon>
        <taxon>Poaceae</taxon>
        <taxon>BOP clade</taxon>
        <taxon>Pooideae</taxon>
        <taxon>Triticodae</taxon>
        <taxon>Triticeae</taxon>
        <taxon>Triticinae</taxon>
        <taxon>Triticum</taxon>
    </lineage>
</organism>
<dbReference type="Proteomes" id="UP000015106">
    <property type="component" value="Chromosome 5"/>
</dbReference>
<evidence type="ECO:0000256" key="1">
    <source>
        <dbReference type="SAM" id="MobiDB-lite"/>
    </source>
</evidence>
<feature type="compositionally biased region" description="Polar residues" evidence="1">
    <location>
        <begin position="21"/>
        <end position="30"/>
    </location>
</feature>
<reference evidence="3" key="1">
    <citation type="journal article" date="2013" name="Nature">
        <title>Draft genome of the wheat A-genome progenitor Triticum urartu.</title>
        <authorList>
            <person name="Ling H.Q."/>
            <person name="Zhao S."/>
            <person name="Liu D."/>
            <person name="Wang J."/>
            <person name="Sun H."/>
            <person name="Zhang C."/>
            <person name="Fan H."/>
            <person name="Li D."/>
            <person name="Dong L."/>
            <person name="Tao Y."/>
            <person name="Gao C."/>
            <person name="Wu H."/>
            <person name="Li Y."/>
            <person name="Cui Y."/>
            <person name="Guo X."/>
            <person name="Zheng S."/>
            <person name="Wang B."/>
            <person name="Yu K."/>
            <person name="Liang Q."/>
            <person name="Yang W."/>
            <person name="Lou X."/>
            <person name="Chen J."/>
            <person name="Feng M."/>
            <person name="Jian J."/>
            <person name="Zhang X."/>
            <person name="Luo G."/>
            <person name="Jiang Y."/>
            <person name="Liu J."/>
            <person name="Wang Z."/>
            <person name="Sha Y."/>
            <person name="Zhang B."/>
            <person name="Wu H."/>
            <person name="Tang D."/>
            <person name="Shen Q."/>
            <person name="Xue P."/>
            <person name="Zou S."/>
            <person name="Wang X."/>
            <person name="Liu X."/>
            <person name="Wang F."/>
            <person name="Yang Y."/>
            <person name="An X."/>
            <person name="Dong Z."/>
            <person name="Zhang K."/>
            <person name="Zhang X."/>
            <person name="Luo M.C."/>
            <person name="Dvorak J."/>
            <person name="Tong Y."/>
            <person name="Wang J."/>
            <person name="Yang H."/>
            <person name="Li Z."/>
            <person name="Wang D."/>
            <person name="Zhang A."/>
            <person name="Wang J."/>
        </authorList>
    </citation>
    <scope>NUCLEOTIDE SEQUENCE</scope>
    <source>
        <strain evidence="3">cv. G1812</strain>
    </source>
</reference>
<sequence>TTCSVGGNGDSFWPDRGAEASRNSPSSGEENTFRYTHHYNLFYCYIGLGLQNLRSQDSWVLFLKKLLSPRWINLCSPHV</sequence>
<accession>A0A8R7QCZ4</accession>
<name>A0A8R7QCZ4_TRIUA</name>
<dbReference type="AlphaFoldDB" id="A0A8R7QCZ4"/>
<feature type="region of interest" description="Disordered" evidence="1">
    <location>
        <begin position="1"/>
        <end position="30"/>
    </location>
</feature>
<keyword evidence="3" id="KW-1185">Reference proteome</keyword>
<protein>
    <submittedName>
        <fullName evidence="2">Uncharacterized protein</fullName>
    </submittedName>
</protein>